<dbReference type="OrthoDB" id="77405at2759"/>
<dbReference type="InterPro" id="IPR002569">
    <property type="entry name" value="Met_Sox_Rdtase_MsrA_dom"/>
</dbReference>
<dbReference type="Proteomes" id="UP000515204">
    <property type="component" value="Unplaced"/>
</dbReference>
<dbReference type="Gene3D" id="3.30.1060.10">
    <property type="entry name" value="Peptide methionine sulphoxide reductase MsrA"/>
    <property type="match status" value="1"/>
</dbReference>
<evidence type="ECO:0000256" key="5">
    <source>
        <dbReference type="SAM" id="SignalP"/>
    </source>
</evidence>
<evidence type="ECO:0000256" key="4">
    <source>
        <dbReference type="ARBA" id="ARBA00030643"/>
    </source>
</evidence>
<reference evidence="9" key="1">
    <citation type="submission" date="2025-08" db="UniProtKB">
        <authorList>
            <consortium name="RefSeq"/>
        </authorList>
    </citation>
    <scope>IDENTIFICATION</scope>
</reference>
<evidence type="ECO:0000259" key="7">
    <source>
        <dbReference type="Pfam" id="PF20939"/>
    </source>
</evidence>
<evidence type="ECO:0000256" key="3">
    <source>
        <dbReference type="ARBA" id="ARBA00023002"/>
    </source>
</evidence>
<gene>
    <name evidence="9" type="primary">LOC106746837</name>
</gene>
<feature type="signal peptide" evidence="5">
    <location>
        <begin position="1"/>
        <end position="24"/>
    </location>
</feature>
<feature type="domain" description="Peptide methionine sulphoxide reductase MsrA" evidence="6">
    <location>
        <begin position="65"/>
        <end position="200"/>
    </location>
</feature>
<dbReference type="GeneID" id="106746837"/>
<dbReference type="GO" id="GO:0008113">
    <property type="term" value="F:peptide-methionine (S)-S-oxide reductase activity"/>
    <property type="evidence" value="ECO:0007669"/>
    <property type="project" value="UniProtKB-EC"/>
</dbReference>
<comment type="similarity">
    <text evidence="1">Belongs to the MsrA Met sulfoxide reductase family.</text>
</comment>
<dbReference type="AlphaFoldDB" id="A0A6P3XMA1"/>
<evidence type="ECO:0000256" key="2">
    <source>
        <dbReference type="ARBA" id="ARBA00012502"/>
    </source>
</evidence>
<evidence type="ECO:0000256" key="1">
    <source>
        <dbReference type="ARBA" id="ARBA00005591"/>
    </source>
</evidence>
<keyword evidence="5" id="KW-0732">Signal</keyword>
<protein>
    <recommendedName>
        <fullName evidence="2">peptide-methionine (S)-S-oxide reductase</fullName>
        <ecNumber evidence="2">1.8.4.11</ecNumber>
    </recommendedName>
    <alternativeName>
        <fullName evidence="4">Peptide-methionine (S)-S-oxide reductase</fullName>
    </alternativeName>
</protein>
<dbReference type="SUPFAM" id="SSF55068">
    <property type="entry name" value="Peptide methionine sulfoxide reductase"/>
    <property type="match status" value="1"/>
</dbReference>
<evidence type="ECO:0000313" key="9">
    <source>
        <dbReference type="RefSeq" id="XP_014479392.1"/>
    </source>
</evidence>
<sequence>MSRSYYACRTIAAMLPCLVRAVLTNNCSASSYQYGATLGYSVFKRYNVCPYSKMSGQLEVTSKRATFGMGCFWAGDSLFGALPGVISTCVGYAGGTTESPVYKDMGDHTEVIDIEYNPELVSYSQLLGLFWDNHEYGITSKTKRQYMSLVLYHNEEQKSLVEKSRDLKQQEVGKVIVTEIHKFVKFYPAENYHQKYRLQQHPWLLEETGLTTPEALRTSPLAAKLNGYIAGANSLEQFQAELPHLKLSEKAAQYVTKYFVENQGKGLYC</sequence>
<dbReference type="KEGG" id="dqu:106746837"/>
<keyword evidence="8" id="KW-1185">Reference proteome</keyword>
<dbReference type="EC" id="1.8.4.11" evidence="2"/>
<dbReference type="PANTHER" id="PTHR43774">
    <property type="entry name" value="PEPTIDE METHIONINE SULFOXIDE REDUCTASE"/>
    <property type="match status" value="1"/>
</dbReference>
<organism evidence="8 9">
    <name type="scientific">Dinoponera quadriceps</name>
    <name type="common">South American ant</name>
    <dbReference type="NCBI Taxonomy" id="609295"/>
    <lineage>
        <taxon>Eukaryota</taxon>
        <taxon>Metazoa</taxon>
        <taxon>Ecdysozoa</taxon>
        <taxon>Arthropoda</taxon>
        <taxon>Hexapoda</taxon>
        <taxon>Insecta</taxon>
        <taxon>Pterygota</taxon>
        <taxon>Neoptera</taxon>
        <taxon>Endopterygota</taxon>
        <taxon>Hymenoptera</taxon>
        <taxon>Apocrita</taxon>
        <taxon>Aculeata</taxon>
        <taxon>Formicoidea</taxon>
        <taxon>Formicidae</taxon>
        <taxon>Ponerinae</taxon>
        <taxon>Ponerini</taxon>
        <taxon>Dinoponera</taxon>
    </lineage>
</organism>
<dbReference type="RefSeq" id="XP_014479392.1">
    <property type="nucleotide sequence ID" value="XM_014623906.1"/>
</dbReference>
<dbReference type="InterPro" id="IPR036509">
    <property type="entry name" value="Met_Sox_Rdtase_MsrA_sf"/>
</dbReference>
<dbReference type="CTD" id="4482"/>
<feature type="chain" id="PRO_5028070841" description="peptide-methionine (S)-S-oxide reductase" evidence="5">
    <location>
        <begin position="25"/>
        <end position="269"/>
    </location>
</feature>
<dbReference type="FunFam" id="3.30.1060.10:FF:000004">
    <property type="entry name" value="Peptide methionine sulfoxide reductase A5"/>
    <property type="match status" value="1"/>
</dbReference>
<proteinExistence type="inferred from homology"/>
<feature type="domain" description="Selenoprotein methionine sulfoxide reductase A helical" evidence="7">
    <location>
        <begin position="214"/>
        <end position="253"/>
    </location>
</feature>
<dbReference type="NCBIfam" id="TIGR00401">
    <property type="entry name" value="msrA"/>
    <property type="match status" value="1"/>
</dbReference>
<dbReference type="PANTHER" id="PTHR43774:SF1">
    <property type="entry name" value="PEPTIDE METHIONINE SULFOXIDE REDUCTASE MSRA 2"/>
    <property type="match status" value="1"/>
</dbReference>
<accession>A0A6P3XMA1</accession>
<dbReference type="Pfam" id="PF20939">
    <property type="entry name" value="MsrA_helical"/>
    <property type="match status" value="1"/>
</dbReference>
<dbReference type="InterPro" id="IPR049006">
    <property type="entry name" value="MsrA_helical"/>
</dbReference>
<dbReference type="Pfam" id="PF01625">
    <property type="entry name" value="PMSR"/>
    <property type="match status" value="1"/>
</dbReference>
<evidence type="ECO:0000259" key="6">
    <source>
        <dbReference type="Pfam" id="PF01625"/>
    </source>
</evidence>
<name>A0A6P3XMA1_DINQU</name>
<keyword evidence="3" id="KW-0560">Oxidoreductase</keyword>
<evidence type="ECO:0000313" key="8">
    <source>
        <dbReference type="Proteomes" id="UP000515204"/>
    </source>
</evidence>